<protein>
    <submittedName>
        <fullName evidence="1">Uncharacterized protein</fullName>
    </submittedName>
</protein>
<keyword evidence="2" id="KW-1185">Reference proteome</keyword>
<sequence length="91" mass="10367">MTTQATPQTPQAPVRDQKGRLVWTQSMDDVMLEVFLEHLAKGLRGTGGWKKEITFFVSSEAMRDQLVLLSILNTLKTESRQRGLRLNHSKI</sequence>
<proteinExistence type="predicted"/>
<reference evidence="1 2" key="1">
    <citation type="submission" date="2020-10" db="EMBL/GenBank/DDBJ databases">
        <title>The Coptis chinensis genome and diversification of protoberbering-type alkaloids.</title>
        <authorList>
            <person name="Wang B."/>
            <person name="Shu S."/>
            <person name="Song C."/>
            <person name="Liu Y."/>
        </authorList>
    </citation>
    <scope>NUCLEOTIDE SEQUENCE [LARGE SCALE GENOMIC DNA]</scope>
    <source>
        <strain evidence="1">HL-2020</strain>
        <tissue evidence="1">Leaf</tissue>
    </source>
</reference>
<name>A0A835LMB2_9MAGN</name>
<dbReference type="EMBL" id="JADFTS010000008">
    <property type="protein sequence ID" value="KAF9592526.1"/>
    <property type="molecule type" value="Genomic_DNA"/>
</dbReference>
<dbReference type="Proteomes" id="UP000631114">
    <property type="component" value="Unassembled WGS sequence"/>
</dbReference>
<gene>
    <name evidence="1" type="ORF">IFM89_015220</name>
</gene>
<accession>A0A835LMB2</accession>
<evidence type="ECO:0000313" key="1">
    <source>
        <dbReference type="EMBL" id="KAF9592526.1"/>
    </source>
</evidence>
<evidence type="ECO:0000313" key="2">
    <source>
        <dbReference type="Proteomes" id="UP000631114"/>
    </source>
</evidence>
<organism evidence="1 2">
    <name type="scientific">Coptis chinensis</name>
    <dbReference type="NCBI Taxonomy" id="261450"/>
    <lineage>
        <taxon>Eukaryota</taxon>
        <taxon>Viridiplantae</taxon>
        <taxon>Streptophyta</taxon>
        <taxon>Embryophyta</taxon>
        <taxon>Tracheophyta</taxon>
        <taxon>Spermatophyta</taxon>
        <taxon>Magnoliopsida</taxon>
        <taxon>Ranunculales</taxon>
        <taxon>Ranunculaceae</taxon>
        <taxon>Coptidoideae</taxon>
        <taxon>Coptis</taxon>
    </lineage>
</organism>
<dbReference type="OrthoDB" id="683390at2759"/>
<comment type="caution">
    <text evidence="1">The sequence shown here is derived from an EMBL/GenBank/DDBJ whole genome shotgun (WGS) entry which is preliminary data.</text>
</comment>
<dbReference type="AlphaFoldDB" id="A0A835LMB2"/>